<evidence type="ECO:0000256" key="5">
    <source>
        <dbReference type="ARBA" id="ARBA00023136"/>
    </source>
</evidence>
<feature type="transmembrane region" description="Helical" evidence="6">
    <location>
        <begin position="416"/>
        <end position="437"/>
    </location>
</feature>
<evidence type="ECO:0000313" key="10">
    <source>
        <dbReference type="Proteomes" id="UP001595453"/>
    </source>
</evidence>
<feature type="domain" description="MacB-like periplasmic core" evidence="8">
    <location>
        <begin position="20"/>
        <end position="218"/>
    </location>
</feature>
<dbReference type="PANTHER" id="PTHR30572:SF18">
    <property type="entry name" value="ABC-TYPE MACROLIDE FAMILY EXPORT SYSTEM PERMEASE COMPONENT 2"/>
    <property type="match status" value="1"/>
</dbReference>
<organism evidence="9 10">
    <name type="scientific">Pseudoalteromonas fenneropenaei</name>
    <dbReference type="NCBI Taxonomy" id="1737459"/>
    <lineage>
        <taxon>Bacteria</taxon>
        <taxon>Pseudomonadati</taxon>
        <taxon>Pseudomonadota</taxon>
        <taxon>Gammaproteobacteria</taxon>
        <taxon>Alteromonadales</taxon>
        <taxon>Pseudoalteromonadaceae</taxon>
        <taxon>Pseudoalteromonas</taxon>
    </lineage>
</organism>
<dbReference type="InterPro" id="IPR003838">
    <property type="entry name" value="ABC3_permease_C"/>
</dbReference>
<keyword evidence="3 6" id="KW-0812">Transmembrane</keyword>
<dbReference type="PANTHER" id="PTHR30572">
    <property type="entry name" value="MEMBRANE COMPONENT OF TRANSPORTER-RELATED"/>
    <property type="match status" value="1"/>
</dbReference>
<evidence type="ECO:0000259" key="8">
    <source>
        <dbReference type="Pfam" id="PF12704"/>
    </source>
</evidence>
<keyword evidence="4 6" id="KW-1133">Transmembrane helix</keyword>
<comment type="subcellular location">
    <subcellularLocation>
        <location evidence="1">Cell membrane</location>
        <topology evidence="1">Multi-pass membrane protein</topology>
    </subcellularLocation>
</comment>
<feature type="transmembrane region" description="Helical" evidence="6">
    <location>
        <begin position="358"/>
        <end position="386"/>
    </location>
</feature>
<dbReference type="InterPro" id="IPR050250">
    <property type="entry name" value="Macrolide_Exporter_MacB"/>
</dbReference>
<feature type="transmembrane region" description="Helical" evidence="6">
    <location>
        <begin position="20"/>
        <end position="37"/>
    </location>
</feature>
<accession>A0ABV7CET0</accession>
<dbReference type="Proteomes" id="UP001595453">
    <property type="component" value="Unassembled WGS sequence"/>
</dbReference>
<sequence>MWRYSLQLALRSIRKQWQLSSLMVLALAIGIGILMMVQTQSYHSTKPPLAHKAERIWSVQLDARGVDSSDITFFRSWPDLTYFDAEQLILLSGEAKGHALAWRSYNVLSTESHGVRPYFSESVVTSRDFFRMFESRFIYGAPWSAEADQQGAPVIVLNEKSNQALFGGKNSVGLQVSIGGHATTVVGVVASMPDTRPFYLGSFWMTDPNTSFVPHSFAVKQNLPRSMNLICHNKDIAKRGSYAVQDIEGLKSAECGFIRLWLEFDNLEQQMQFRDKLANYVVAQRSLGRLTRDEVTYFTSLRELTAFWNEAYGGAMTVIAPLFFGVCLLNAIGLLLAKFVRNGYEVSLRRALGASKKMLFAQYITEVLLIGLLGALLGLAFSYVFLQGLIWQNQYAVDFEVSAQTVAANFALNWQLGLQAIGIALSTSLVLGLYPIWQMCSKPVAPQLKSQ</sequence>
<evidence type="ECO:0000256" key="3">
    <source>
        <dbReference type="ARBA" id="ARBA00022692"/>
    </source>
</evidence>
<dbReference type="Pfam" id="PF12704">
    <property type="entry name" value="MacB_PCD"/>
    <property type="match status" value="1"/>
</dbReference>
<keyword evidence="5 6" id="KW-0472">Membrane</keyword>
<evidence type="ECO:0000256" key="6">
    <source>
        <dbReference type="SAM" id="Phobius"/>
    </source>
</evidence>
<evidence type="ECO:0000259" key="7">
    <source>
        <dbReference type="Pfam" id="PF02687"/>
    </source>
</evidence>
<evidence type="ECO:0000256" key="1">
    <source>
        <dbReference type="ARBA" id="ARBA00004651"/>
    </source>
</evidence>
<evidence type="ECO:0000313" key="9">
    <source>
        <dbReference type="EMBL" id="MFC3031047.1"/>
    </source>
</evidence>
<dbReference type="InterPro" id="IPR025857">
    <property type="entry name" value="MacB_PCD"/>
</dbReference>
<feature type="transmembrane region" description="Helical" evidence="6">
    <location>
        <begin position="311"/>
        <end position="337"/>
    </location>
</feature>
<comment type="caution">
    <text evidence="9">The sequence shown here is derived from an EMBL/GenBank/DDBJ whole genome shotgun (WGS) entry which is preliminary data.</text>
</comment>
<keyword evidence="2" id="KW-1003">Cell membrane</keyword>
<dbReference type="EMBL" id="JBHRSD010000001">
    <property type="protein sequence ID" value="MFC3031047.1"/>
    <property type="molecule type" value="Genomic_DNA"/>
</dbReference>
<reference evidence="10" key="1">
    <citation type="journal article" date="2019" name="Int. J. Syst. Evol. Microbiol.">
        <title>The Global Catalogue of Microorganisms (GCM) 10K type strain sequencing project: providing services to taxonomists for standard genome sequencing and annotation.</title>
        <authorList>
            <consortium name="The Broad Institute Genomics Platform"/>
            <consortium name="The Broad Institute Genome Sequencing Center for Infectious Disease"/>
            <person name="Wu L."/>
            <person name="Ma J."/>
        </authorList>
    </citation>
    <scope>NUCLEOTIDE SEQUENCE [LARGE SCALE GENOMIC DNA]</scope>
    <source>
        <strain evidence="10">KCTC 42730</strain>
    </source>
</reference>
<dbReference type="RefSeq" id="WP_377119892.1">
    <property type="nucleotide sequence ID" value="NZ_JBHRSD010000001.1"/>
</dbReference>
<dbReference type="Pfam" id="PF02687">
    <property type="entry name" value="FtsX"/>
    <property type="match status" value="1"/>
</dbReference>
<feature type="domain" description="ABC3 transporter permease C-terminal" evidence="7">
    <location>
        <begin position="322"/>
        <end position="443"/>
    </location>
</feature>
<protein>
    <submittedName>
        <fullName evidence="9">ABC transporter permease</fullName>
    </submittedName>
</protein>
<name>A0ABV7CET0_9GAMM</name>
<proteinExistence type="predicted"/>
<evidence type="ECO:0000256" key="4">
    <source>
        <dbReference type="ARBA" id="ARBA00022989"/>
    </source>
</evidence>
<gene>
    <name evidence="9" type="ORF">ACFOEE_00685</name>
</gene>
<keyword evidence="10" id="KW-1185">Reference proteome</keyword>
<evidence type="ECO:0000256" key="2">
    <source>
        <dbReference type="ARBA" id="ARBA00022475"/>
    </source>
</evidence>